<proteinExistence type="predicted"/>
<evidence type="ECO:0000313" key="1">
    <source>
        <dbReference type="EMBL" id="KAL3692746.1"/>
    </source>
</evidence>
<reference evidence="1 2" key="1">
    <citation type="submission" date="2024-09" db="EMBL/GenBank/DDBJ databases">
        <title>Chromosome-scale assembly of Riccia sorocarpa.</title>
        <authorList>
            <person name="Paukszto L."/>
        </authorList>
    </citation>
    <scope>NUCLEOTIDE SEQUENCE [LARGE SCALE GENOMIC DNA]</scope>
    <source>
        <strain evidence="1">LP-2024</strain>
        <tissue evidence="1">Aerial parts of the thallus</tissue>
    </source>
</reference>
<evidence type="ECO:0000313" key="2">
    <source>
        <dbReference type="Proteomes" id="UP001633002"/>
    </source>
</evidence>
<keyword evidence="2" id="KW-1185">Reference proteome</keyword>
<comment type="caution">
    <text evidence="1">The sequence shown here is derived from an EMBL/GenBank/DDBJ whole genome shotgun (WGS) entry which is preliminary data.</text>
</comment>
<gene>
    <name evidence="1" type="ORF">R1sor_006397</name>
</gene>
<dbReference type="Proteomes" id="UP001633002">
    <property type="component" value="Unassembled WGS sequence"/>
</dbReference>
<organism evidence="1 2">
    <name type="scientific">Riccia sorocarpa</name>
    <dbReference type="NCBI Taxonomy" id="122646"/>
    <lineage>
        <taxon>Eukaryota</taxon>
        <taxon>Viridiplantae</taxon>
        <taxon>Streptophyta</taxon>
        <taxon>Embryophyta</taxon>
        <taxon>Marchantiophyta</taxon>
        <taxon>Marchantiopsida</taxon>
        <taxon>Marchantiidae</taxon>
        <taxon>Marchantiales</taxon>
        <taxon>Ricciaceae</taxon>
        <taxon>Riccia</taxon>
    </lineage>
</organism>
<sequence>MQNRGVAGGPVILQRAVSPASSSLSSNSEMKLRAMARSLHAQKNAARHRMTKYDYEMIVSYLEDPDNFNAIIGGSVVT</sequence>
<protein>
    <submittedName>
        <fullName evidence="1">Uncharacterized protein</fullName>
    </submittedName>
</protein>
<dbReference type="EMBL" id="JBJQOH010000003">
    <property type="protein sequence ID" value="KAL3692746.1"/>
    <property type="molecule type" value="Genomic_DNA"/>
</dbReference>
<accession>A0ABD3HP81</accession>
<name>A0ABD3HP81_9MARC</name>
<dbReference type="AlphaFoldDB" id="A0ABD3HP81"/>